<name>A0A8X6TJB6_NEPPI</name>
<evidence type="ECO:0000313" key="2">
    <source>
        <dbReference type="EMBL" id="GFT23792.1"/>
    </source>
</evidence>
<comment type="caution">
    <text evidence="2">The sequence shown here is derived from an EMBL/GenBank/DDBJ whole genome shotgun (WGS) entry which is preliminary data.</text>
</comment>
<keyword evidence="3" id="KW-1185">Reference proteome</keyword>
<evidence type="ECO:0000256" key="1">
    <source>
        <dbReference type="SAM" id="MobiDB-lite"/>
    </source>
</evidence>
<accession>A0A8X6TJB6</accession>
<evidence type="ECO:0000313" key="3">
    <source>
        <dbReference type="Proteomes" id="UP000887013"/>
    </source>
</evidence>
<organism evidence="2 3">
    <name type="scientific">Nephila pilipes</name>
    <name type="common">Giant wood spider</name>
    <name type="synonym">Nephila maculata</name>
    <dbReference type="NCBI Taxonomy" id="299642"/>
    <lineage>
        <taxon>Eukaryota</taxon>
        <taxon>Metazoa</taxon>
        <taxon>Ecdysozoa</taxon>
        <taxon>Arthropoda</taxon>
        <taxon>Chelicerata</taxon>
        <taxon>Arachnida</taxon>
        <taxon>Araneae</taxon>
        <taxon>Araneomorphae</taxon>
        <taxon>Entelegynae</taxon>
        <taxon>Araneoidea</taxon>
        <taxon>Nephilidae</taxon>
        <taxon>Nephila</taxon>
    </lineage>
</organism>
<reference evidence="2" key="1">
    <citation type="submission" date="2020-08" db="EMBL/GenBank/DDBJ databases">
        <title>Multicomponent nature underlies the extraordinary mechanical properties of spider dragline silk.</title>
        <authorList>
            <person name="Kono N."/>
            <person name="Nakamura H."/>
            <person name="Mori M."/>
            <person name="Yoshida Y."/>
            <person name="Ohtoshi R."/>
            <person name="Malay A.D."/>
            <person name="Moran D.A.P."/>
            <person name="Tomita M."/>
            <person name="Numata K."/>
            <person name="Arakawa K."/>
        </authorList>
    </citation>
    <scope>NUCLEOTIDE SEQUENCE</scope>
</reference>
<protein>
    <submittedName>
        <fullName evidence="2">Uncharacterized protein</fullName>
    </submittedName>
</protein>
<gene>
    <name evidence="2" type="ORF">NPIL_20241</name>
</gene>
<dbReference type="Proteomes" id="UP000887013">
    <property type="component" value="Unassembled WGS sequence"/>
</dbReference>
<dbReference type="AlphaFoldDB" id="A0A8X6TJB6"/>
<dbReference type="EMBL" id="BMAW01059961">
    <property type="protein sequence ID" value="GFT23792.1"/>
    <property type="molecule type" value="Genomic_DNA"/>
</dbReference>
<sequence length="72" mass="8034">MTPAPFRPHGNEGFCPSRTDSGFNQWEKGKLSDGHKGRVSCMTTLNLKKAITGSEDHEEEDVREMLSVVAER</sequence>
<feature type="region of interest" description="Disordered" evidence="1">
    <location>
        <begin position="1"/>
        <end position="35"/>
    </location>
</feature>
<proteinExistence type="predicted"/>